<keyword evidence="2" id="KW-1185">Reference proteome</keyword>
<accession>A0AA88DAD2</accession>
<dbReference type="Proteomes" id="UP001187192">
    <property type="component" value="Unassembled WGS sequence"/>
</dbReference>
<name>A0AA88DAD2_FICCA</name>
<dbReference type="Gramene" id="FCD_00024070-RA">
    <property type="protein sequence ID" value="FCD_00024070-RA:cds"/>
    <property type="gene ID" value="FCD_00024070"/>
</dbReference>
<comment type="caution">
    <text evidence="1">The sequence shown here is derived from an EMBL/GenBank/DDBJ whole genome shotgun (WGS) entry which is preliminary data.</text>
</comment>
<protein>
    <submittedName>
        <fullName evidence="1">Uncharacterized protein</fullName>
    </submittedName>
</protein>
<proteinExistence type="predicted"/>
<organism evidence="1 2">
    <name type="scientific">Ficus carica</name>
    <name type="common">Common fig</name>
    <dbReference type="NCBI Taxonomy" id="3494"/>
    <lineage>
        <taxon>Eukaryota</taxon>
        <taxon>Viridiplantae</taxon>
        <taxon>Streptophyta</taxon>
        <taxon>Embryophyta</taxon>
        <taxon>Tracheophyta</taxon>
        <taxon>Spermatophyta</taxon>
        <taxon>Magnoliopsida</taxon>
        <taxon>eudicotyledons</taxon>
        <taxon>Gunneridae</taxon>
        <taxon>Pentapetalae</taxon>
        <taxon>rosids</taxon>
        <taxon>fabids</taxon>
        <taxon>Rosales</taxon>
        <taxon>Moraceae</taxon>
        <taxon>Ficeae</taxon>
        <taxon>Ficus</taxon>
    </lineage>
</organism>
<dbReference type="EMBL" id="BTGU01000026">
    <property type="protein sequence ID" value="GMN47862.1"/>
    <property type="molecule type" value="Genomic_DNA"/>
</dbReference>
<reference evidence="1" key="1">
    <citation type="submission" date="2023-07" db="EMBL/GenBank/DDBJ databases">
        <title>draft genome sequence of fig (Ficus carica).</title>
        <authorList>
            <person name="Takahashi T."/>
            <person name="Nishimura K."/>
        </authorList>
    </citation>
    <scope>NUCLEOTIDE SEQUENCE</scope>
</reference>
<sequence length="104" mass="11887">MPLSYLSPANQFFSISGVFPPPILYPRRENVITIAVARLRLSSSRRCDFLRSVISFLHHKSARDPWNLGRFYNDRQLTNAIPIFKQVGEGPPCSVEALQWSTTH</sequence>
<gene>
    <name evidence="1" type="ORF">TIFTF001_017037</name>
</gene>
<evidence type="ECO:0000313" key="2">
    <source>
        <dbReference type="Proteomes" id="UP001187192"/>
    </source>
</evidence>
<dbReference type="AlphaFoldDB" id="A0AA88DAD2"/>
<evidence type="ECO:0000313" key="1">
    <source>
        <dbReference type="EMBL" id="GMN47862.1"/>
    </source>
</evidence>